<dbReference type="InterPro" id="IPR017437">
    <property type="entry name" value="ATP-NAD_kinase_PpnK-typ_C"/>
</dbReference>
<evidence type="ECO:0008006" key="8">
    <source>
        <dbReference type="Google" id="ProtNLM"/>
    </source>
</evidence>
<evidence type="ECO:0000313" key="7">
    <source>
        <dbReference type="Proteomes" id="UP000825935"/>
    </source>
</evidence>
<evidence type="ECO:0000256" key="4">
    <source>
        <dbReference type="ARBA" id="ARBA00022857"/>
    </source>
</evidence>
<dbReference type="GO" id="GO:0019674">
    <property type="term" value="P:NAD+ metabolic process"/>
    <property type="evidence" value="ECO:0007669"/>
    <property type="project" value="InterPro"/>
</dbReference>
<dbReference type="Gene3D" id="2.60.200.30">
    <property type="entry name" value="Probable inorganic polyphosphate/atp-NAD kinase, domain 2"/>
    <property type="match status" value="1"/>
</dbReference>
<dbReference type="Pfam" id="PF01513">
    <property type="entry name" value="NAD_kinase"/>
    <property type="match status" value="1"/>
</dbReference>
<name>A0A8T2TCR9_CERRI</name>
<dbReference type="InterPro" id="IPR017438">
    <property type="entry name" value="ATP-NAD_kinase_N"/>
</dbReference>
<keyword evidence="7" id="KW-1185">Reference proteome</keyword>
<dbReference type="PANTHER" id="PTHR20275">
    <property type="entry name" value="NAD KINASE"/>
    <property type="match status" value="1"/>
</dbReference>
<evidence type="ECO:0000256" key="3">
    <source>
        <dbReference type="ARBA" id="ARBA00022777"/>
    </source>
</evidence>
<dbReference type="GO" id="GO:0003951">
    <property type="term" value="F:NAD+ kinase activity"/>
    <property type="evidence" value="ECO:0007669"/>
    <property type="project" value="InterPro"/>
</dbReference>
<dbReference type="OrthoDB" id="185618at2759"/>
<evidence type="ECO:0000256" key="2">
    <source>
        <dbReference type="ARBA" id="ARBA00022679"/>
    </source>
</evidence>
<keyword evidence="2" id="KW-0808">Transferase</keyword>
<gene>
    <name evidence="6" type="ORF">KP509_14G069000</name>
</gene>
<sequence length="308" mass="34525">MQRVLLFLKRTSLDLPLDDAPYSVRRIANHFHERDTVHEVTIRRCKEVLDKRGLTWKSLYLDELKEAIRDVDLVVTVGGDGTFLRASHYVGSTIPILGVNSDPTRATELATNTEFDATRSAGYLCAAVKDSFDQVLGEIFEGKRQPVLVHRIETRVNTSPLQTYALNDVLLAHPSPASVTRCTFRIYKKQNSEPVSPYIHTRSSGLRICTGVGSTAAMRSAGGYTMAPTSTELQYMVREPIITEPSQQSFMHRIIQEDEMLEVRYTGRQGAIYIDGMYVCQNVEFGDAIKFSTNAPKLQMFLKNPGTA</sequence>
<dbReference type="AlphaFoldDB" id="A0A8T2TCR9"/>
<dbReference type="Proteomes" id="UP000825935">
    <property type="component" value="Chromosome 14"/>
</dbReference>
<keyword evidence="5" id="KW-0520">NAD</keyword>
<organism evidence="6 7">
    <name type="scientific">Ceratopteris richardii</name>
    <name type="common">Triangle waterfern</name>
    <dbReference type="NCBI Taxonomy" id="49495"/>
    <lineage>
        <taxon>Eukaryota</taxon>
        <taxon>Viridiplantae</taxon>
        <taxon>Streptophyta</taxon>
        <taxon>Embryophyta</taxon>
        <taxon>Tracheophyta</taxon>
        <taxon>Polypodiopsida</taxon>
        <taxon>Polypodiidae</taxon>
        <taxon>Polypodiales</taxon>
        <taxon>Pteridineae</taxon>
        <taxon>Pteridaceae</taxon>
        <taxon>Parkerioideae</taxon>
        <taxon>Ceratopteris</taxon>
    </lineage>
</organism>
<protein>
    <recommendedName>
        <fullName evidence="8">NAD(+) kinase</fullName>
    </recommendedName>
</protein>
<keyword evidence="3" id="KW-0418">Kinase</keyword>
<evidence type="ECO:0000256" key="1">
    <source>
        <dbReference type="ARBA" id="ARBA00010995"/>
    </source>
</evidence>
<comment type="caution">
    <text evidence="6">The sequence shown here is derived from an EMBL/GenBank/DDBJ whole genome shotgun (WGS) entry which is preliminary data.</text>
</comment>
<dbReference type="PANTHER" id="PTHR20275:SF28">
    <property type="entry name" value="NADH KINASE"/>
    <property type="match status" value="1"/>
</dbReference>
<evidence type="ECO:0000256" key="5">
    <source>
        <dbReference type="ARBA" id="ARBA00023027"/>
    </source>
</evidence>
<dbReference type="InterPro" id="IPR016064">
    <property type="entry name" value="NAD/diacylglycerol_kinase_sf"/>
</dbReference>
<dbReference type="SUPFAM" id="SSF111331">
    <property type="entry name" value="NAD kinase/diacylglycerol kinase-like"/>
    <property type="match status" value="1"/>
</dbReference>
<evidence type="ECO:0000313" key="6">
    <source>
        <dbReference type="EMBL" id="KAH7415965.1"/>
    </source>
</evidence>
<dbReference type="InterPro" id="IPR002504">
    <property type="entry name" value="NADK"/>
</dbReference>
<reference evidence="6" key="1">
    <citation type="submission" date="2021-08" db="EMBL/GenBank/DDBJ databases">
        <title>WGS assembly of Ceratopteris richardii.</title>
        <authorList>
            <person name="Marchant D.B."/>
            <person name="Chen G."/>
            <person name="Jenkins J."/>
            <person name="Shu S."/>
            <person name="Leebens-Mack J."/>
            <person name="Grimwood J."/>
            <person name="Schmutz J."/>
            <person name="Soltis P."/>
            <person name="Soltis D."/>
            <person name="Chen Z.-H."/>
        </authorList>
    </citation>
    <scope>NUCLEOTIDE SEQUENCE</scope>
    <source>
        <strain evidence="6">Whitten #5841</strain>
        <tissue evidence="6">Leaf</tissue>
    </source>
</reference>
<proteinExistence type="inferred from homology"/>
<dbReference type="Gene3D" id="3.40.50.10330">
    <property type="entry name" value="Probable inorganic polyphosphate/atp-NAD kinase, domain 1"/>
    <property type="match status" value="1"/>
</dbReference>
<comment type="similarity">
    <text evidence="1">Belongs to the NAD kinase family.</text>
</comment>
<dbReference type="OMA" id="LPRIANP"/>
<keyword evidence="4" id="KW-0521">NADP</keyword>
<dbReference type="GO" id="GO:0006741">
    <property type="term" value="P:NADP+ biosynthetic process"/>
    <property type="evidence" value="ECO:0007669"/>
    <property type="project" value="InterPro"/>
</dbReference>
<dbReference type="EMBL" id="CM035419">
    <property type="protein sequence ID" value="KAH7415965.1"/>
    <property type="molecule type" value="Genomic_DNA"/>
</dbReference>
<accession>A0A8T2TCR9</accession>